<dbReference type="InterPro" id="IPR003675">
    <property type="entry name" value="Rce1/LyrA-like_dom"/>
</dbReference>
<dbReference type="GO" id="GO:0004175">
    <property type="term" value="F:endopeptidase activity"/>
    <property type="evidence" value="ECO:0007669"/>
    <property type="project" value="UniProtKB-ARBA"/>
</dbReference>
<dbReference type="Pfam" id="PF02517">
    <property type="entry name" value="Rce1-like"/>
    <property type="match status" value="1"/>
</dbReference>
<dbReference type="GO" id="GO:0080120">
    <property type="term" value="P:CAAX-box protein maturation"/>
    <property type="evidence" value="ECO:0007669"/>
    <property type="project" value="UniProtKB-ARBA"/>
</dbReference>
<dbReference type="RefSeq" id="WP_188382859.1">
    <property type="nucleotide sequence ID" value="NZ_BMEY01000001.1"/>
</dbReference>
<protein>
    <submittedName>
        <fullName evidence="3">CAAX amino protease</fullName>
    </submittedName>
</protein>
<dbReference type="Proteomes" id="UP000613512">
    <property type="component" value="Unassembled WGS sequence"/>
</dbReference>
<keyword evidence="4" id="KW-1185">Reference proteome</keyword>
<feature type="domain" description="CAAX prenyl protease 2/Lysostaphin resistance protein A-like" evidence="2">
    <location>
        <begin position="116"/>
        <end position="209"/>
    </location>
</feature>
<gene>
    <name evidence="3" type="ORF">GCM10008025_02490</name>
</gene>
<feature type="transmembrane region" description="Helical" evidence="1">
    <location>
        <begin position="74"/>
        <end position="96"/>
    </location>
</feature>
<feature type="transmembrane region" description="Helical" evidence="1">
    <location>
        <begin position="197"/>
        <end position="219"/>
    </location>
</feature>
<reference evidence="3" key="1">
    <citation type="journal article" date="2014" name="Int. J. Syst. Evol. Microbiol.">
        <title>Complete genome sequence of Corynebacterium casei LMG S-19264T (=DSM 44701T), isolated from a smear-ripened cheese.</title>
        <authorList>
            <consortium name="US DOE Joint Genome Institute (JGI-PGF)"/>
            <person name="Walter F."/>
            <person name="Albersmeier A."/>
            <person name="Kalinowski J."/>
            <person name="Ruckert C."/>
        </authorList>
    </citation>
    <scope>NUCLEOTIDE SEQUENCE</scope>
    <source>
        <strain evidence="3">CGMCC 1.12408</strain>
    </source>
</reference>
<name>A0A916W2S7_9BACI</name>
<sequence>MRRQSVFIITSTLITCGILAFVEHGLEINYLIKTTLKVTIFFLTIWWYQRSFNKFRFKDPVSLEKISRKEWRRIFLLGFLSATIVFIAYVICLPFIDLSAIKGDLTERLGITTTTYIIVGLYITFGNSFLEEYFFRGFIFFQLPRKLGYIYSPLLFASYHIPMIILWFSPTIIGLCFIGLWIIGLIFHKVNEKNQTIWASWMIHICADIVIVLIGLTLFY</sequence>
<reference evidence="3" key="2">
    <citation type="submission" date="2020-09" db="EMBL/GenBank/DDBJ databases">
        <authorList>
            <person name="Sun Q."/>
            <person name="Zhou Y."/>
        </authorList>
    </citation>
    <scope>NUCLEOTIDE SEQUENCE</scope>
    <source>
        <strain evidence="3">CGMCC 1.12408</strain>
    </source>
</reference>
<evidence type="ECO:0000256" key="1">
    <source>
        <dbReference type="SAM" id="Phobius"/>
    </source>
</evidence>
<organism evidence="3 4">
    <name type="scientific">Ornithinibacillus halotolerans</name>
    <dbReference type="NCBI Taxonomy" id="1274357"/>
    <lineage>
        <taxon>Bacteria</taxon>
        <taxon>Bacillati</taxon>
        <taxon>Bacillota</taxon>
        <taxon>Bacilli</taxon>
        <taxon>Bacillales</taxon>
        <taxon>Bacillaceae</taxon>
        <taxon>Ornithinibacillus</taxon>
    </lineage>
</organism>
<keyword evidence="1" id="KW-0812">Transmembrane</keyword>
<proteinExistence type="predicted"/>
<accession>A0A916W2S7</accession>
<comment type="caution">
    <text evidence="3">The sequence shown here is derived from an EMBL/GenBank/DDBJ whole genome shotgun (WGS) entry which is preliminary data.</text>
</comment>
<dbReference type="AlphaFoldDB" id="A0A916W2S7"/>
<keyword evidence="1" id="KW-1133">Transmembrane helix</keyword>
<feature type="transmembrane region" description="Helical" evidence="1">
    <location>
        <begin position="172"/>
        <end position="190"/>
    </location>
</feature>
<evidence type="ECO:0000313" key="4">
    <source>
        <dbReference type="Proteomes" id="UP000613512"/>
    </source>
</evidence>
<dbReference type="GO" id="GO:0006508">
    <property type="term" value="P:proteolysis"/>
    <property type="evidence" value="ECO:0007669"/>
    <property type="project" value="UniProtKB-KW"/>
</dbReference>
<evidence type="ECO:0000259" key="2">
    <source>
        <dbReference type="Pfam" id="PF02517"/>
    </source>
</evidence>
<dbReference type="EMBL" id="BMEY01000001">
    <property type="protein sequence ID" value="GGA62058.1"/>
    <property type="molecule type" value="Genomic_DNA"/>
</dbReference>
<feature type="transmembrane region" description="Helical" evidence="1">
    <location>
        <begin position="30"/>
        <end position="48"/>
    </location>
</feature>
<keyword evidence="1" id="KW-0472">Membrane</keyword>
<feature type="transmembrane region" description="Helical" evidence="1">
    <location>
        <begin position="116"/>
        <end position="135"/>
    </location>
</feature>
<keyword evidence="3" id="KW-0645">Protease</keyword>
<keyword evidence="3" id="KW-0378">Hydrolase</keyword>
<evidence type="ECO:0000313" key="3">
    <source>
        <dbReference type="EMBL" id="GGA62058.1"/>
    </source>
</evidence>